<evidence type="ECO:0000259" key="7">
    <source>
        <dbReference type="Pfam" id="PF02656"/>
    </source>
</evidence>
<proteinExistence type="predicted"/>
<feature type="transmembrane region" description="Helical" evidence="6">
    <location>
        <begin position="128"/>
        <end position="148"/>
    </location>
</feature>
<feature type="transmembrane region" description="Helical" evidence="6">
    <location>
        <begin position="55"/>
        <end position="76"/>
    </location>
</feature>
<keyword evidence="4 6" id="KW-1133">Transmembrane helix</keyword>
<dbReference type="Proteomes" id="UP001501676">
    <property type="component" value="Unassembled WGS sequence"/>
</dbReference>
<dbReference type="InterPro" id="IPR052053">
    <property type="entry name" value="IM_YidH-like"/>
</dbReference>
<keyword evidence="9" id="KW-1185">Reference proteome</keyword>
<evidence type="ECO:0000256" key="2">
    <source>
        <dbReference type="ARBA" id="ARBA00022475"/>
    </source>
</evidence>
<evidence type="ECO:0000256" key="5">
    <source>
        <dbReference type="ARBA" id="ARBA00023136"/>
    </source>
</evidence>
<reference evidence="9" key="1">
    <citation type="journal article" date="2019" name="Int. J. Syst. Evol. Microbiol.">
        <title>The Global Catalogue of Microorganisms (GCM) 10K type strain sequencing project: providing services to taxonomists for standard genome sequencing and annotation.</title>
        <authorList>
            <consortium name="The Broad Institute Genomics Platform"/>
            <consortium name="The Broad Institute Genome Sequencing Center for Infectious Disease"/>
            <person name="Wu L."/>
            <person name="Ma J."/>
        </authorList>
    </citation>
    <scope>NUCLEOTIDE SEQUENCE [LARGE SCALE GENOMIC DNA]</scope>
    <source>
        <strain evidence="9">JCM 9458</strain>
    </source>
</reference>
<evidence type="ECO:0000256" key="1">
    <source>
        <dbReference type="ARBA" id="ARBA00004651"/>
    </source>
</evidence>
<dbReference type="PANTHER" id="PTHR34187:SF2">
    <property type="entry name" value="DUF202 DOMAIN-CONTAINING PROTEIN"/>
    <property type="match status" value="1"/>
</dbReference>
<evidence type="ECO:0000313" key="9">
    <source>
        <dbReference type="Proteomes" id="UP001501676"/>
    </source>
</evidence>
<evidence type="ECO:0000256" key="4">
    <source>
        <dbReference type="ARBA" id="ARBA00022989"/>
    </source>
</evidence>
<comment type="subcellular location">
    <subcellularLocation>
        <location evidence="1">Cell membrane</location>
        <topology evidence="1">Multi-pass membrane protein</topology>
    </subcellularLocation>
</comment>
<dbReference type="InterPro" id="IPR003807">
    <property type="entry name" value="DUF202"/>
</dbReference>
<gene>
    <name evidence="8" type="ORF">GCM10020369_24230</name>
</gene>
<sequence>MALPVTQVPAARVRSNTGRYGMADEVRLRQPNEARPTDPADELDYRFSLANERTFLAWIRTALALVGGGLAVDQLLPDLGRPALRATIASVLLVLGAATAVHAAVRWVQVERRMRSGRDLPSTRYPQVLALLLALGAVLLVLVVVLGADR</sequence>
<keyword evidence="5 6" id="KW-0472">Membrane</keyword>
<keyword evidence="2" id="KW-1003">Cell membrane</keyword>
<protein>
    <recommendedName>
        <fullName evidence="7">DUF202 domain-containing protein</fullName>
    </recommendedName>
</protein>
<keyword evidence="3 6" id="KW-0812">Transmembrane</keyword>
<evidence type="ECO:0000256" key="3">
    <source>
        <dbReference type="ARBA" id="ARBA00022692"/>
    </source>
</evidence>
<evidence type="ECO:0000256" key="6">
    <source>
        <dbReference type="SAM" id="Phobius"/>
    </source>
</evidence>
<evidence type="ECO:0000313" key="8">
    <source>
        <dbReference type="EMBL" id="GAA3386517.1"/>
    </source>
</evidence>
<feature type="transmembrane region" description="Helical" evidence="6">
    <location>
        <begin position="88"/>
        <end position="108"/>
    </location>
</feature>
<name>A0ABP6SXI6_9ACTN</name>
<organism evidence="8 9">
    <name type="scientific">Cryptosporangium minutisporangium</name>
    <dbReference type="NCBI Taxonomy" id="113569"/>
    <lineage>
        <taxon>Bacteria</taxon>
        <taxon>Bacillati</taxon>
        <taxon>Actinomycetota</taxon>
        <taxon>Actinomycetes</taxon>
        <taxon>Cryptosporangiales</taxon>
        <taxon>Cryptosporangiaceae</taxon>
        <taxon>Cryptosporangium</taxon>
    </lineage>
</organism>
<accession>A0ABP6SXI6</accession>
<comment type="caution">
    <text evidence="8">The sequence shown here is derived from an EMBL/GenBank/DDBJ whole genome shotgun (WGS) entry which is preliminary data.</text>
</comment>
<feature type="domain" description="DUF202" evidence="7">
    <location>
        <begin position="46"/>
        <end position="113"/>
    </location>
</feature>
<dbReference type="PANTHER" id="PTHR34187">
    <property type="entry name" value="FGR18P"/>
    <property type="match status" value="1"/>
</dbReference>
<dbReference type="EMBL" id="BAAAYN010000017">
    <property type="protein sequence ID" value="GAA3386517.1"/>
    <property type="molecule type" value="Genomic_DNA"/>
</dbReference>
<dbReference type="Pfam" id="PF02656">
    <property type="entry name" value="DUF202"/>
    <property type="match status" value="1"/>
</dbReference>